<dbReference type="Pfam" id="PF13742">
    <property type="entry name" value="tRNA_anti_2"/>
    <property type="match status" value="1"/>
</dbReference>
<evidence type="ECO:0000259" key="8">
    <source>
        <dbReference type="Pfam" id="PF13742"/>
    </source>
</evidence>
<dbReference type="Proteomes" id="UP000317638">
    <property type="component" value="Unassembled WGS sequence"/>
</dbReference>
<comment type="catalytic activity">
    <reaction evidence="5 6">
        <text>Exonucleolytic cleavage in either 5'- to 3'- or 3'- to 5'-direction to yield nucleoside 5'-phosphates.</text>
        <dbReference type="EC" id="3.1.11.6"/>
    </reaction>
</comment>
<gene>
    <name evidence="5" type="primary">xseA</name>
    <name evidence="9" type="ORF">FOJ82_06260</name>
</gene>
<name>A0A553K1Z5_9ACTN</name>
<keyword evidence="10" id="KW-1185">Reference proteome</keyword>
<dbReference type="GO" id="GO:0003676">
    <property type="term" value="F:nucleic acid binding"/>
    <property type="evidence" value="ECO:0007669"/>
    <property type="project" value="InterPro"/>
</dbReference>
<evidence type="ECO:0000256" key="5">
    <source>
        <dbReference type="HAMAP-Rule" id="MF_00378"/>
    </source>
</evidence>
<evidence type="ECO:0000256" key="1">
    <source>
        <dbReference type="ARBA" id="ARBA00022490"/>
    </source>
</evidence>
<reference evidence="9 10" key="1">
    <citation type="submission" date="2019-07" db="EMBL/GenBank/DDBJ databases">
        <authorList>
            <person name="Zhou L.-Y."/>
        </authorList>
    </citation>
    <scope>NUCLEOTIDE SEQUENCE [LARGE SCALE GENOMIC DNA]</scope>
    <source>
        <strain evidence="9 10">YIM 101269</strain>
    </source>
</reference>
<evidence type="ECO:0000256" key="3">
    <source>
        <dbReference type="ARBA" id="ARBA00022801"/>
    </source>
</evidence>
<keyword evidence="1 5" id="KW-0963">Cytoplasm</keyword>
<dbReference type="NCBIfam" id="TIGR00237">
    <property type="entry name" value="xseA"/>
    <property type="match status" value="1"/>
</dbReference>
<feature type="domain" description="OB-fold nucleic acid binding" evidence="8">
    <location>
        <begin position="20"/>
        <end position="103"/>
    </location>
</feature>
<dbReference type="InterPro" id="IPR020579">
    <property type="entry name" value="Exonuc_VII_lsu_C"/>
</dbReference>
<keyword evidence="2 5" id="KW-0540">Nuclease</keyword>
<dbReference type="EC" id="3.1.11.6" evidence="5"/>
<dbReference type="PANTHER" id="PTHR30008:SF0">
    <property type="entry name" value="EXODEOXYRIBONUCLEASE 7 LARGE SUBUNIT"/>
    <property type="match status" value="1"/>
</dbReference>
<dbReference type="Pfam" id="PF02601">
    <property type="entry name" value="Exonuc_VII_L"/>
    <property type="match status" value="1"/>
</dbReference>
<dbReference type="GO" id="GO:0005737">
    <property type="term" value="C:cytoplasm"/>
    <property type="evidence" value="ECO:0007669"/>
    <property type="project" value="UniProtKB-SubCell"/>
</dbReference>
<evidence type="ECO:0000313" key="9">
    <source>
        <dbReference type="EMBL" id="TRY18716.1"/>
    </source>
</evidence>
<dbReference type="EMBL" id="VKKG01000002">
    <property type="protein sequence ID" value="TRY18716.1"/>
    <property type="molecule type" value="Genomic_DNA"/>
</dbReference>
<comment type="subunit">
    <text evidence="5">Heterooligomer composed of large and small subunits.</text>
</comment>
<dbReference type="GO" id="GO:0009318">
    <property type="term" value="C:exodeoxyribonuclease VII complex"/>
    <property type="evidence" value="ECO:0007669"/>
    <property type="project" value="UniProtKB-UniRule"/>
</dbReference>
<comment type="subcellular location">
    <subcellularLocation>
        <location evidence="5 6">Cytoplasm</location>
    </subcellularLocation>
</comment>
<evidence type="ECO:0000256" key="2">
    <source>
        <dbReference type="ARBA" id="ARBA00022722"/>
    </source>
</evidence>
<dbReference type="GO" id="GO:0006308">
    <property type="term" value="P:DNA catabolic process"/>
    <property type="evidence" value="ECO:0007669"/>
    <property type="project" value="UniProtKB-UniRule"/>
</dbReference>
<sequence length="407" mass="44470">MAMNSSAEEPQPLGRVVMAVKDWVGRLGEIWVDAQVIEIKRRSGPTQFLTFRDRIADVSASVTASALVLDAAGPLPEGSRVTARLRPRLWDRNSSLSFECLEIRVAGEGRLLARLEQLKRKLQAEGLFEPHRKRRLPFIPRTIGLVTGKGSDAERDVLTNVENRWPARFRIAYATVQGPHAAESVMLALQRLDADPEVDVIIIARGGGSLEDLLAFSDEGVVRAVAEATTPVVSAIGHEQDVPLLDFVADLRASTPTDAAKRVVPDFHQEAEVVSQARHRLDGALANRLDVAQRWLDDVRTRPVLLDPTSTFGAHLDKLELLRHRLASGIEQRLRHEESDLRSAISSIRAMSPKATLERGYAVLVDGGGQSVSSVGDAHPGTRINAYLADGQLELDVVGVTEEDSNG</sequence>
<protein>
    <recommendedName>
        <fullName evidence="5">Exodeoxyribonuclease 7 large subunit</fullName>
        <ecNumber evidence="5">3.1.11.6</ecNumber>
    </recommendedName>
    <alternativeName>
        <fullName evidence="5">Exodeoxyribonuclease VII large subunit</fullName>
        <shortName evidence="5">Exonuclease VII large subunit</shortName>
    </alternativeName>
</protein>
<keyword evidence="3 5" id="KW-0378">Hydrolase</keyword>
<dbReference type="OrthoDB" id="9802795at2"/>
<comment type="similarity">
    <text evidence="5 6">Belongs to the XseA family.</text>
</comment>
<evidence type="ECO:0000256" key="6">
    <source>
        <dbReference type="RuleBase" id="RU004355"/>
    </source>
</evidence>
<evidence type="ECO:0000313" key="10">
    <source>
        <dbReference type="Proteomes" id="UP000317638"/>
    </source>
</evidence>
<feature type="domain" description="Exonuclease VII large subunit C-terminal" evidence="7">
    <location>
        <begin position="127"/>
        <end position="342"/>
    </location>
</feature>
<organism evidence="9 10">
    <name type="scientific">Tessaracoccus rhinocerotis</name>
    <dbReference type="NCBI Taxonomy" id="1689449"/>
    <lineage>
        <taxon>Bacteria</taxon>
        <taxon>Bacillati</taxon>
        <taxon>Actinomycetota</taxon>
        <taxon>Actinomycetes</taxon>
        <taxon>Propionibacteriales</taxon>
        <taxon>Propionibacteriaceae</taxon>
        <taxon>Tessaracoccus</taxon>
    </lineage>
</organism>
<dbReference type="HAMAP" id="MF_00378">
    <property type="entry name" value="Exonuc_7_L"/>
    <property type="match status" value="1"/>
</dbReference>
<proteinExistence type="inferred from homology"/>
<dbReference type="InterPro" id="IPR025824">
    <property type="entry name" value="OB-fold_nuc-bd_dom"/>
</dbReference>
<dbReference type="InterPro" id="IPR003753">
    <property type="entry name" value="Exonuc_VII_L"/>
</dbReference>
<dbReference type="GO" id="GO:0008855">
    <property type="term" value="F:exodeoxyribonuclease VII activity"/>
    <property type="evidence" value="ECO:0007669"/>
    <property type="project" value="UniProtKB-UniRule"/>
</dbReference>
<comment type="function">
    <text evidence="5">Bidirectionally degrades single-stranded DNA into large acid-insoluble oligonucleotides, which are then degraded further into small acid-soluble oligonucleotides.</text>
</comment>
<dbReference type="PANTHER" id="PTHR30008">
    <property type="entry name" value="EXODEOXYRIBONUCLEASE 7 LARGE SUBUNIT"/>
    <property type="match status" value="1"/>
</dbReference>
<accession>A0A553K1Z5</accession>
<evidence type="ECO:0000256" key="4">
    <source>
        <dbReference type="ARBA" id="ARBA00022839"/>
    </source>
</evidence>
<dbReference type="AlphaFoldDB" id="A0A553K1Z5"/>
<keyword evidence="4 5" id="KW-0269">Exonuclease</keyword>
<evidence type="ECO:0000259" key="7">
    <source>
        <dbReference type="Pfam" id="PF02601"/>
    </source>
</evidence>
<comment type="caution">
    <text evidence="9">The sequence shown here is derived from an EMBL/GenBank/DDBJ whole genome shotgun (WGS) entry which is preliminary data.</text>
</comment>
<dbReference type="RefSeq" id="WP_143937610.1">
    <property type="nucleotide sequence ID" value="NZ_VKKG01000002.1"/>
</dbReference>